<reference evidence="3" key="2">
    <citation type="submission" date="2015-01" db="EMBL/GenBank/DDBJ databases">
        <title>Evolutionary Origins and Diversification of the Mycorrhizal Mutualists.</title>
        <authorList>
            <consortium name="DOE Joint Genome Institute"/>
            <consortium name="Mycorrhizal Genomics Consortium"/>
            <person name="Kohler A."/>
            <person name="Kuo A."/>
            <person name="Nagy L.G."/>
            <person name="Floudas D."/>
            <person name="Copeland A."/>
            <person name="Barry K.W."/>
            <person name="Cichocki N."/>
            <person name="Veneault-Fourrey C."/>
            <person name="LaButti K."/>
            <person name="Lindquist E.A."/>
            <person name="Lipzen A."/>
            <person name="Lundell T."/>
            <person name="Morin E."/>
            <person name="Murat C."/>
            <person name="Riley R."/>
            <person name="Ohm R."/>
            <person name="Sun H."/>
            <person name="Tunlid A."/>
            <person name="Henrissat B."/>
            <person name="Grigoriev I.V."/>
            <person name="Hibbett D.S."/>
            <person name="Martin F."/>
        </authorList>
    </citation>
    <scope>NUCLEOTIDE SEQUENCE [LARGE SCALE GENOMIC DNA]</scope>
    <source>
        <strain evidence="3">Foug A</strain>
    </source>
</reference>
<organism evidence="2 3">
    <name type="scientific">Scleroderma citrinum Foug A</name>
    <dbReference type="NCBI Taxonomy" id="1036808"/>
    <lineage>
        <taxon>Eukaryota</taxon>
        <taxon>Fungi</taxon>
        <taxon>Dikarya</taxon>
        <taxon>Basidiomycota</taxon>
        <taxon>Agaricomycotina</taxon>
        <taxon>Agaricomycetes</taxon>
        <taxon>Agaricomycetidae</taxon>
        <taxon>Boletales</taxon>
        <taxon>Sclerodermatineae</taxon>
        <taxon>Sclerodermataceae</taxon>
        <taxon>Scleroderma</taxon>
    </lineage>
</organism>
<dbReference type="HOGENOM" id="CLU_194739_0_0_1"/>
<gene>
    <name evidence="2" type="ORF">SCLCIDRAFT_117312</name>
</gene>
<evidence type="ECO:0000313" key="3">
    <source>
        <dbReference type="Proteomes" id="UP000053989"/>
    </source>
</evidence>
<protein>
    <recommendedName>
        <fullName evidence="4">Myb/SANT-like domain-containing protein</fullName>
    </recommendedName>
</protein>
<dbReference type="EMBL" id="KN822034">
    <property type="protein sequence ID" value="KIM63541.1"/>
    <property type="molecule type" value="Genomic_DNA"/>
</dbReference>
<reference evidence="2 3" key="1">
    <citation type="submission" date="2014-04" db="EMBL/GenBank/DDBJ databases">
        <authorList>
            <consortium name="DOE Joint Genome Institute"/>
            <person name="Kuo A."/>
            <person name="Kohler A."/>
            <person name="Nagy L.G."/>
            <person name="Floudas D."/>
            <person name="Copeland A."/>
            <person name="Barry K.W."/>
            <person name="Cichocki N."/>
            <person name="Veneault-Fourrey C."/>
            <person name="LaButti K."/>
            <person name="Lindquist E.A."/>
            <person name="Lipzen A."/>
            <person name="Lundell T."/>
            <person name="Morin E."/>
            <person name="Murat C."/>
            <person name="Sun H."/>
            <person name="Tunlid A."/>
            <person name="Henrissat B."/>
            <person name="Grigoriev I.V."/>
            <person name="Hibbett D.S."/>
            <person name="Martin F."/>
            <person name="Nordberg H.P."/>
            <person name="Cantor M.N."/>
            <person name="Hua S.X."/>
        </authorList>
    </citation>
    <scope>NUCLEOTIDE SEQUENCE [LARGE SCALE GENOMIC DNA]</scope>
    <source>
        <strain evidence="2 3">Foug A</strain>
    </source>
</reference>
<sequence length="83" mass="8801">MSDRSTSSGHSLHSKGPVVDLGISSKPKSCKKAANWSAEDTTTLLEFLLEELPKIGDGNFKRSTWTAAASLISTKHKITKGGG</sequence>
<feature type="compositionally biased region" description="Polar residues" evidence="1">
    <location>
        <begin position="1"/>
        <end position="11"/>
    </location>
</feature>
<accession>A0A0C3E694</accession>
<name>A0A0C3E694_9AGAM</name>
<evidence type="ECO:0008006" key="4">
    <source>
        <dbReference type="Google" id="ProtNLM"/>
    </source>
</evidence>
<dbReference type="OrthoDB" id="2677770at2759"/>
<dbReference type="STRING" id="1036808.A0A0C3E694"/>
<dbReference type="AlphaFoldDB" id="A0A0C3E694"/>
<dbReference type="Proteomes" id="UP000053989">
    <property type="component" value="Unassembled WGS sequence"/>
</dbReference>
<evidence type="ECO:0000256" key="1">
    <source>
        <dbReference type="SAM" id="MobiDB-lite"/>
    </source>
</evidence>
<proteinExistence type="predicted"/>
<dbReference type="InParanoid" id="A0A0C3E694"/>
<evidence type="ECO:0000313" key="2">
    <source>
        <dbReference type="EMBL" id="KIM63541.1"/>
    </source>
</evidence>
<feature type="region of interest" description="Disordered" evidence="1">
    <location>
        <begin position="1"/>
        <end position="24"/>
    </location>
</feature>
<keyword evidence="3" id="KW-1185">Reference proteome</keyword>